<evidence type="ECO:0000313" key="5">
    <source>
        <dbReference type="EMBL" id="MEB5476656.1"/>
    </source>
</evidence>
<dbReference type="PRINTS" id="PR00069">
    <property type="entry name" value="ALDKETRDTASE"/>
</dbReference>
<comment type="caution">
    <text evidence="5">The sequence shown here is derived from an EMBL/GenBank/DDBJ whole genome shotgun (WGS) entry which is preliminary data.</text>
</comment>
<dbReference type="Gene3D" id="3.20.20.100">
    <property type="entry name" value="NADP-dependent oxidoreductase domain"/>
    <property type="match status" value="1"/>
</dbReference>
<dbReference type="InterPro" id="IPR036812">
    <property type="entry name" value="NAD(P)_OxRdtase_dom_sf"/>
</dbReference>
<feature type="domain" description="NADP-dependent oxidoreductase" evidence="4">
    <location>
        <begin position="21"/>
        <end position="264"/>
    </location>
</feature>
<evidence type="ECO:0000256" key="2">
    <source>
        <dbReference type="ARBA" id="ARBA00022857"/>
    </source>
</evidence>
<dbReference type="SUPFAM" id="SSF51430">
    <property type="entry name" value="NAD(P)-linked oxidoreductase"/>
    <property type="match status" value="1"/>
</dbReference>
<dbReference type="PIRSF" id="PIRSF000097">
    <property type="entry name" value="AKR"/>
    <property type="match status" value="1"/>
</dbReference>
<dbReference type="Pfam" id="PF00248">
    <property type="entry name" value="Aldo_ket_red"/>
    <property type="match status" value="1"/>
</dbReference>
<dbReference type="InterPro" id="IPR020471">
    <property type="entry name" value="AKR"/>
</dbReference>
<dbReference type="PANTHER" id="PTHR43827:SF3">
    <property type="entry name" value="NADP-DEPENDENT OXIDOREDUCTASE DOMAIN-CONTAINING PROTEIN"/>
    <property type="match status" value="1"/>
</dbReference>
<evidence type="ECO:0000259" key="4">
    <source>
        <dbReference type="Pfam" id="PF00248"/>
    </source>
</evidence>
<organism evidence="5 6">
    <name type="scientific">Acinetobacter pollinis</name>
    <dbReference type="NCBI Taxonomy" id="2605270"/>
    <lineage>
        <taxon>Bacteria</taxon>
        <taxon>Pseudomonadati</taxon>
        <taxon>Pseudomonadota</taxon>
        <taxon>Gammaproteobacteria</taxon>
        <taxon>Moraxellales</taxon>
        <taxon>Moraxellaceae</taxon>
        <taxon>Acinetobacter</taxon>
    </lineage>
</organism>
<comment type="similarity">
    <text evidence="1">Belongs to the aldo/keto reductase family.</text>
</comment>
<dbReference type="PANTHER" id="PTHR43827">
    <property type="entry name" value="2,5-DIKETO-D-GLUCONIC ACID REDUCTASE"/>
    <property type="match status" value="1"/>
</dbReference>
<dbReference type="RefSeq" id="WP_277094741.1">
    <property type="nucleotide sequence ID" value="NZ_VTDN01000004.1"/>
</dbReference>
<dbReference type="InterPro" id="IPR018170">
    <property type="entry name" value="Aldo/ket_reductase_CS"/>
</dbReference>
<dbReference type="Proteomes" id="UP001339883">
    <property type="component" value="Unassembled WGS sequence"/>
</dbReference>
<sequence length="282" mass="32003">MALQPSIPVHTLHDGYSVPAIGFGTYTLNGSEGVSTMLGAVQQGYRMLDTAFNYENEGAVGQVLQQSGIEREEFFITSKLPGRHHRYEEAVKTIEESLFRAQLNYYDLYLIHWPNPKQELFVEAWQALIDAQKKGQIKSIGVSNFLPDHIDLLKQETGIVPVVNQIELHPLFNQQEQREYNQRNGIVTMAWSPLGRASEVLHEPVLQKIAEEVGKTVPQVILRWQFQLGVITIPKATSEKNQIENRSIFDFFLTDEHVSAINALTQPNGRLQAQDPATYEEF</sequence>
<gene>
    <name evidence="5" type="ORF">I2F25_06290</name>
</gene>
<name>A0ABU6DS41_9GAMM</name>
<accession>A0ABU6DS41</accession>
<keyword evidence="6" id="KW-1185">Reference proteome</keyword>
<dbReference type="EMBL" id="VTDN01000004">
    <property type="protein sequence ID" value="MEB5476656.1"/>
    <property type="molecule type" value="Genomic_DNA"/>
</dbReference>
<evidence type="ECO:0000256" key="1">
    <source>
        <dbReference type="ARBA" id="ARBA00007905"/>
    </source>
</evidence>
<reference evidence="5 6" key="1">
    <citation type="submission" date="2019-08" db="EMBL/GenBank/DDBJ databases">
        <title>Five species of Acinetobacter isolated from floral nectar and animal pollinators.</title>
        <authorList>
            <person name="Hendry T.A."/>
        </authorList>
    </citation>
    <scope>NUCLEOTIDE SEQUENCE [LARGE SCALE GENOMIC DNA]</scope>
    <source>
        <strain evidence="5 6">MD18.27</strain>
    </source>
</reference>
<proteinExistence type="inferred from homology"/>
<dbReference type="PROSITE" id="PS00062">
    <property type="entry name" value="ALDOKETO_REDUCTASE_2"/>
    <property type="match status" value="1"/>
</dbReference>
<evidence type="ECO:0000256" key="3">
    <source>
        <dbReference type="ARBA" id="ARBA00023002"/>
    </source>
</evidence>
<keyword evidence="3" id="KW-0560">Oxidoreductase</keyword>
<protein>
    <submittedName>
        <fullName evidence="5">Aldo/keto reductase</fullName>
    </submittedName>
</protein>
<keyword evidence="2" id="KW-0521">NADP</keyword>
<evidence type="ECO:0000313" key="6">
    <source>
        <dbReference type="Proteomes" id="UP001339883"/>
    </source>
</evidence>
<dbReference type="InterPro" id="IPR023210">
    <property type="entry name" value="NADP_OxRdtase_dom"/>
</dbReference>
<dbReference type="CDD" id="cd19132">
    <property type="entry name" value="AKR_AKR5D1_E1"/>
    <property type="match status" value="1"/>
</dbReference>